<reference evidence="7" key="1">
    <citation type="submission" date="2015-02" db="EMBL/GenBank/DDBJ databases">
        <authorList>
            <person name="Gon?alves P."/>
        </authorList>
    </citation>
    <scope>NUCLEOTIDE SEQUENCE [LARGE SCALE GENOMIC DNA]</scope>
</reference>
<sequence>MSPPSSPLLVHADTPSARPPPSPALSAASTATGDDDAEFQDADGGGGVLRSDLDEERDHDRVEEPQPLHDGAQHEGPSSPSAKPSTFDDLSRKGKGKAADGVAVSDPDEQRFEQRFEQPHLERPTLPTQDDCPDHSIVEPDALSPSSSCPASPPLSQRLTTISFSHEDSDVLSSLTPSSSSTSPSSRFIPPKRPFSLSSEPPETPTVSSSQLPTSSSAHSLVLHAPSPPGVADPTNVGRGSSPSLTQVVWRNSMGLSSPPPPPSRAAAGLVDVNLDADETTTLRKRKSRASILEEDDEHDDEHSTGLPSDPQPQRRSQLVSQVLDRARQGSMATQHGDDGFLARHAHDVVASYSESGEIRAAGGGPEGGPGVGGADKLRASFVRVRERSQEQEGSPGEKVDWDFWGRVMSDYEEVARAQPRELSRAIQKGIPPALRGMTWQLMAAAKDPTLESVYSSLLKQKSPHEKSIARDLSRTFPKHEYFADNGGVGQENLFNVVKAYSLYDEEVGYTQGLQFIVGPLLLNMPDEESFCVLVRLMKSYDLRSHYTPNMPGLQLRLFQFDRLVEELLPGVFLHLLRQGVKSSMYASQWFLTLFGYRFPLELVSCVFDLVFAEGVEAIFRFAVALLKRNEAYLCTLEFEDLIEFLKNGLFEGYAPTEEELEKDPNALYHAHDFVHEALQDQFGEEWFHLCTQQNAHTAELDALRKANLQLSLQVRQLEASLSQINTEHCELVKQVVNARLEREELEDELVKYKIAYAQAALEAASDRASMSPLSLRRQSEMSTSSVLLSGERNSTSTMSSRTVSTGY</sequence>
<dbReference type="Gene3D" id="1.10.10.750">
    <property type="entry name" value="Ypt/Rab-GAP domain of gyp1p, domain 1"/>
    <property type="match status" value="1"/>
</dbReference>
<dbReference type="SUPFAM" id="SSF47923">
    <property type="entry name" value="Ypt/Rab-GAP domain of gyp1p"/>
    <property type="match status" value="2"/>
</dbReference>
<feature type="compositionally biased region" description="Polar residues" evidence="4">
    <location>
        <begin position="312"/>
        <end position="321"/>
    </location>
</feature>
<dbReference type="PANTHER" id="PTHR47219">
    <property type="entry name" value="RAB GTPASE-ACTIVATING PROTEIN 1-LIKE"/>
    <property type="match status" value="1"/>
</dbReference>
<evidence type="ECO:0000313" key="6">
    <source>
        <dbReference type="EMBL" id="CEQ40743.1"/>
    </source>
</evidence>
<dbReference type="Gene3D" id="1.10.8.270">
    <property type="entry name" value="putative rabgap domain of human tbc1 domain family member 14 like domains"/>
    <property type="match status" value="1"/>
</dbReference>
<dbReference type="OrthoDB" id="295078at2759"/>
<feature type="compositionally biased region" description="Basic and acidic residues" evidence="4">
    <location>
        <begin position="56"/>
        <end position="73"/>
    </location>
</feature>
<dbReference type="SMART" id="SM00164">
    <property type="entry name" value="TBC"/>
    <property type="match status" value="1"/>
</dbReference>
<name>A0A0D6EM06_SPOSA</name>
<feature type="region of interest" description="Disordered" evidence="4">
    <location>
        <begin position="1"/>
        <end position="338"/>
    </location>
</feature>
<dbReference type="AlphaFoldDB" id="A0A0D6EM06"/>
<evidence type="ECO:0000313" key="7">
    <source>
        <dbReference type="Proteomes" id="UP000243876"/>
    </source>
</evidence>
<feature type="region of interest" description="Disordered" evidence="4">
    <location>
        <begin position="772"/>
        <end position="808"/>
    </location>
</feature>
<evidence type="ECO:0000259" key="5">
    <source>
        <dbReference type="PROSITE" id="PS50086"/>
    </source>
</evidence>
<dbReference type="PANTHER" id="PTHR47219:SF9">
    <property type="entry name" value="GTPASE ACTIVATING PROTEIN AND CENTROSOME-ASSOCIATED, ISOFORM B"/>
    <property type="match status" value="1"/>
</dbReference>
<keyword evidence="7" id="KW-1185">Reference proteome</keyword>
<feature type="compositionally biased region" description="Low complexity" evidence="4">
    <location>
        <begin position="172"/>
        <end position="186"/>
    </location>
</feature>
<dbReference type="GO" id="GO:0031267">
    <property type="term" value="F:small GTPase binding"/>
    <property type="evidence" value="ECO:0007669"/>
    <property type="project" value="TreeGrafter"/>
</dbReference>
<protein>
    <submittedName>
        <fullName evidence="6">SPOSA6832_02373-mRNA-1:cds</fullName>
    </submittedName>
</protein>
<keyword evidence="2 3" id="KW-0175">Coiled coil</keyword>
<dbReference type="InterPro" id="IPR050302">
    <property type="entry name" value="Rab_GAP_TBC_domain"/>
</dbReference>
<dbReference type="GO" id="GO:0005096">
    <property type="term" value="F:GTPase activator activity"/>
    <property type="evidence" value="ECO:0007669"/>
    <property type="project" value="UniProtKB-KW"/>
</dbReference>
<keyword evidence="1" id="KW-0343">GTPase activation</keyword>
<feature type="compositionally biased region" description="Low complexity" evidence="4">
    <location>
        <begin position="795"/>
        <end position="808"/>
    </location>
</feature>
<evidence type="ECO:0000256" key="4">
    <source>
        <dbReference type="SAM" id="MobiDB-lite"/>
    </source>
</evidence>
<dbReference type="InterPro" id="IPR000195">
    <property type="entry name" value="Rab-GAP-TBC_dom"/>
</dbReference>
<dbReference type="InterPro" id="IPR035969">
    <property type="entry name" value="Rab-GAP_TBC_sf"/>
</dbReference>
<dbReference type="EMBL" id="CENE01000008">
    <property type="protein sequence ID" value="CEQ40743.1"/>
    <property type="molecule type" value="Genomic_DNA"/>
</dbReference>
<dbReference type="PROSITE" id="PS50086">
    <property type="entry name" value="TBC_RABGAP"/>
    <property type="match status" value="1"/>
</dbReference>
<feature type="compositionally biased region" description="Polar residues" evidence="4">
    <location>
        <begin position="238"/>
        <end position="256"/>
    </location>
</feature>
<dbReference type="FunFam" id="1.10.8.270:FF:000001">
    <property type="entry name" value="TBC1 domain family member 1"/>
    <property type="match status" value="1"/>
</dbReference>
<dbReference type="Gene3D" id="1.10.472.80">
    <property type="entry name" value="Ypt/Rab-GAP domain of gyp1p, domain 3"/>
    <property type="match status" value="1"/>
</dbReference>
<feature type="compositionally biased region" description="Polar residues" evidence="4">
    <location>
        <begin position="781"/>
        <end position="794"/>
    </location>
</feature>
<evidence type="ECO:0000256" key="2">
    <source>
        <dbReference type="ARBA" id="ARBA00023054"/>
    </source>
</evidence>
<evidence type="ECO:0000256" key="3">
    <source>
        <dbReference type="SAM" id="Coils"/>
    </source>
</evidence>
<feature type="compositionally biased region" description="Low complexity" evidence="4">
    <location>
        <begin position="194"/>
        <end position="220"/>
    </location>
</feature>
<gene>
    <name evidence="6" type="primary">SPOSA6832_02373</name>
</gene>
<feature type="compositionally biased region" description="Basic and acidic residues" evidence="4">
    <location>
        <begin position="108"/>
        <end position="123"/>
    </location>
</feature>
<organism evidence="6 7">
    <name type="scientific">Sporidiobolus salmonicolor</name>
    <name type="common">Yeast-like fungus</name>
    <name type="synonym">Sporobolomyces salmonicolor</name>
    <dbReference type="NCBI Taxonomy" id="5005"/>
    <lineage>
        <taxon>Eukaryota</taxon>
        <taxon>Fungi</taxon>
        <taxon>Dikarya</taxon>
        <taxon>Basidiomycota</taxon>
        <taxon>Pucciniomycotina</taxon>
        <taxon>Microbotryomycetes</taxon>
        <taxon>Sporidiobolales</taxon>
        <taxon>Sporidiobolaceae</taxon>
        <taxon>Sporobolomyces</taxon>
    </lineage>
</organism>
<feature type="compositionally biased region" description="Low complexity" evidence="4">
    <location>
        <begin position="142"/>
        <end position="156"/>
    </location>
</feature>
<evidence type="ECO:0000256" key="1">
    <source>
        <dbReference type="ARBA" id="ARBA00022468"/>
    </source>
</evidence>
<dbReference type="Proteomes" id="UP000243876">
    <property type="component" value="Unassembled WGS sequence"/>
</dbReference>
<dbReference type="Pfam" id="PF23436">
    <property type="entry name" value="RabGap-TBC_2"/>
    <property type="match status" value="1"/>
</dbReference>
<dbReference type="FunFam" id="1.10.10.750:FF:000003">
    <property type="entry name" value="GTPase activating protein (Evi5)"/>
    <property type="match status" value="1"/>
</dbReference>
<feature type="domain" description="Rab-GAP TBC" evidence="5">
    <location>
        <begin position="430"/>
        <end position="615"/>
    </location>
</feature>
<proteinExistence type="predicted"/>
<accession>A0A0D6EM06</accession>
<feature type="coiled-coil region" evidence="3">
    <location>
        <begin position="701"/>
        <end position="763"/>
    </location>
</feature>